<evidence type="ECO:0000256" key="4">
    <source>
        <dbReference type="ARBA" id="ARBA00022842"/>
    </source>
</evidence>
<name>X1NY71_9ZZZZ</name>
<dbReference type="InterPro" id="IPR005477">
    <property type="entry name" value="Dxylulose-5-P_synthase"/>
</dbReference>
<evidence type="ECO:0000256" key="1">
    <source>
        <dbReference type="ARBA" id="ARBA00001946"/>
    </source>
</evidence>
<protein>
    <submittedName>
        <fullName evidence="6">Uncharacterized protein</fullName>
    </submittedName>
</protein>
<dbReference type="InterPro" id="IPR029061">
    <property type="entry name" value="THDP-binding"/>
</dbReference>
<keyword evidence="4" id="KW-0460">Magnesium</keyword>
<comment type="subunit">
    <text evidence="2">Homodimer.</text>
</comment>
<proteinExistence type="predicted"/>
<evidence type="ECO:0000256" key="5">
    <source>
        <dbReference type="ARBA" id="ARBA00023052"/>
    </source>
</evidence>
<sequence>MQGEKGYFVCVIGDGGLTSGLAYEGLSNIIAQNPRNLMVVLNDNGMAISANVGWLAHWRGEWLPHLRVQLELDKDFQQFENVTEALAPKIPLGPLVLDLGKGLKS</sequence>
<accession>X1NY71</accession>
<dbReference type="GO" id="GO:0008661">
    <property type="term" value="F:1-deoxy-D-xylulose-5-phosphate synthase activity"/>
    <property type="evidence" value="ECO:0007669"/>
    <property type="project" value="InterPro"/>
</dbReference>
<reference evidence="6" key="1">
    <citation type="journal article" date="2014" name="Front. Microbiol.">
        <title>High frequency of phylogenetically diverse reductive dehalogenase-homologous genes in deep subseafloor sedimentary metagenomes.</title>
        <authorList>
            <person name="Kawai M."/>
            <person name="Futagami T."/>
            <person name="Toyoda A."/>
            <person name="Takaki Y."/>
            <person name="Nishi S."/>
            <person name="Hori S."/>
            <person name="Arai W."/>
            <person name="Tsubouchi T."/>
            <person name="Morono Y."/>
            <person name="Uchiyama I."/>
            <person name="Ito T."/>
            <person name="Fujiyama A."/>
            <person name="Inagaki F."/>
            <person name="Takami H."/>
        </authorList>
    </citation>
    <scope>NUCLEOTIDE SEQUENCE</scope>
    <source>
        <strain evidence="6">Expedition CK06-06</strain>
    </source>
</reference>
<keyword evidence="3" id="KW-0808">Transferase</keyword>
<evidence type="ECO:0000313" key="6">
    <source>
        <dbReference type="EMBL" id="GAI48543.1"/>
    </source>
</evidence>
<dbReference type="SUPFAM" id="SSF52518">
    <property type="entry name" value="Thiamin diphosphate-binding fold (THDP-binding)"/>
    <property type="match status" value="1"/>
</dbReference>
<keyword evidence="5" id="KW-0786">Thiamine pyrophosphate</keyword>
<dbReference type="EMBL" id="BARV01037206">
    <property type="protein sequence ID" value="GAI48543.1"/>
    <property type="molecule type" value="Genomic_DNA"/>
</dbReference>
<dbReference type="Gene3D" id="3.40.50.970">
    <property type="match status" value="1"/>
</dbReference>
<dbReference type="GO" id="GO:0016114">
    <property type="term" value="P:terpenoid biosynthetic process"/>
    <property type="evidence" value="ECO:0007669"/>
    <property type="project" value="InterPro"/>
</dbReference>
<gene>
    <name evidence="6" type="ORF">S06H3_57622</name>
</gene>
<comment type="caution">
    <text evidence="6">The sequence shown here is derived from an EMBL/GenBank/DDBJ whole genome shotgun (WGS) entry which is preliminary data.</text>
</comment>
<dbReference type="Pfam" id="PF13292">
    <property type="entry name" value="DXP_synthase_N"/>
    <property type="match status" value="1"/>
</dbReference>
<feature type="non-terminal residue" evidence="6">
    <location>
        <position position="105"/>
    </location>
</feature>
<evidence type="ECO:0000256" key="3">
    <source>
        <dbReference type="ARBA" id="ARBA00022679"/>
    </source>
</evidence>
<comment type="cofactor">
    <cofactor evidence="1">
        <name>Mg(2+)</name>
        <dbReference type="ChEBI" id="CHEBI:18420"/>
    </cofactor>
</comment>
<organism evidence="6">
    <name type="scientific">marine sediment metagenome</name>
    <dbReference type="NCBI Taxonomy" id="412755"/>
    <lineage>
        <taxon>unclassified sequences</taxon>
        <taxon>metagenomes</taxon>
        <taxon>ecological metagenomes</taxon>
    </lineage>
</organism>
<dbReference type="AlphaFoldDB" id="X1NY71"/>
<evidence type="ECO:0000256" key="2">
    <source>
        <dbReference type="ARBA" id="ARBA00011738"/>
    </source>
</evidence>